<protein>
    <recommendedName>
        <fullName evidence="13 16">Ferrous iron transport protein B</fullName>
    </recommendedName>
</protein>
<dbReference type="EMBL" id="DF820464">
    <property type="protein sequence ID" value="GAK55743.1"/>
    <property type="molecule type" value="Genomic_DNA"/>
</dbReference>
<dbReference type="GO" id="GO:0005525">
    <property type="term" value="F:GTP binding"/>
    <property type="evidence" value="ECO:0007669"/>
    <property type="project" value="UniProtKB-KW"/>
</dbReference>
<evidence type="ECO:0000256" key="4">
    <source>
        <dbReference type="ARBA" id="ARBA00022496"/>
    </source>
</evidence>
<feature type="binding site" evidence="15">
    <location>
        <position position="32"/>
    </location>
    <ligand>
        <name>Mg(2+)</name>
        <dbReference type="ChEBI" id="CHEBI:18420"/>
        <label>2</label>
    </ligand>
</feature>
<comment type="subcellular location">
    <subcellularLocation>
        <location evidence="1 16">Cell inner membrane</location>
        <topology evidence="1 16">Multi-pass membrane protein</topology>
    </subcellularLocation>
</comment>
<evidence type="ECO:0000256" key="15">
    <source>
        <dbReference type="PIRSR" id="PIRSR603373-2"/>
    </source>
</evidence>
<evidence type="ECO:0000256" key="16">
    <source>
        <dbReference type="RuleBase" id="RU362098"/>
    </source>
</evidence>
<feature type="binding site" evidence="15">
    <location>
        <position position="35"/>
    </location>
    <ligand>
        <name>Mg(2+)</name>
        <dbReference type="ChEBI" id="CHEBI:18420"/>
        <label>2</label>
    </ligand>
</feature>
<evidence type="ECO:0000256" key="3">
    <source>
        <dbReference type="ARBA" id="ARBA00022475"/>
    </source>
</evidence>
<evidence type="ECO:0000256" key="5">
    <source>
        <dbReference type="ARBA" id="ARBA00022519"/>
    </source>
</evidence>
<feature type="transmembrane region" description="Helical" evidence="16">
    <location>
        <begin position="325"/>
        <end position="345"/>
    </location>
</feature>
<dbReference type="NCBIfam" id="TIGR00437">
    <property type="entry name" value="feoB"/>
    <property type="match status" value="1"/>
</dbReference>
<keyword evidence="2 16" id="KW-0813">Transport</keyword>
<evidence type="ECO:0000256" key="7">
    <source>
        <dbReference type="ARBA" id="ARBA00022741"/>
    </source>
</evidence>
<dbReference type="InterPro" id="IPR006073">
    <property type="entry name" value="GTP-bd"/>
</dbReference>
<evidence type="ECO:0000256" key="1">
    <source>
        <dbReference type="ARBA" id="ARBA00004429"/>
    </source>
</evidence>
<comment type="function">
    <text evidence="16">Probable transporter of a GTP-driven Fe(2+) uptake system.</text>
</comment>
<proteinExistence type="inferred from homology"/>
<dbReference type="InterPro" id="IPR041069">
    <property type="entry name" value="FeoB_Cyto"/>
</dbReference>
<dbReference type="GO" id="GO:0005886">
    <property type="term" value="C:plasma membrane"/>
    <property type="evidence" value="ECO:0007669"/>
    <property type="project" value="UniProtKB-SubCell"/>
</dbReference>
<feature type="transmembrane region" description="Helical" evidence="16">
    <location>
        <begin position="658"/>
        <end position="680"/>
    </location>
</feature>
<dbReference type="InterPro" id="IPR011640">
    <property type="entry name" value="Fe2_transport_prot_B_C"/>
</dbReference>
<dbReference type="NCBIfam" id="TIGR00231">
    <property type="entry name" value="small_GTP"/>
    <property type="match status" value="1"/>
</dbReference>
<keyword evidence="7 14" id="KW-0547">Nucleotide-binding</keyword>
<feature type="transmembrane region" description="Helical" evidence="16">
    <location>
        <begin position="629"/>
        <end position="651"/>
    </location>
</feature>
<keyword evidence="6 16" id="KW-0812">Transmembrane</keyword>
<dbReference type="Pfam" id="PF17910">
    <property type="entry name" value="FeoB_Cyto"/>
    <property type="match status" value="1"/>
</dbReference>
<evidence type="ECO:0000256" key="9">
    <source>
        <dbReference type="ARBA" id="ARBA00023004"/>
    </source>
</evidence>
<dbReference type="Pfam" id="PF07670">
    <property type="entry name" value="Gate"/>
    <property type="match status" value="2"/>
</dbReference>
<feature type="binding site" evidence="14">
    <location>
        <begin position="20"/>
        <end position="27"/>
    </location>
    <ligand>
        <name>GTP</name>
        <dbReference type="ChEBI" id="CHEBI:37565"/>
        <label>1</label>
    </ligand>
</feature>
<feature type="binding site" evidence="14">
    <location>
        <begin position="66"/>
        <end position="69"/>
    </location>
    <ligand>
        <name>GTP</name>
        <dbReference type="ChEBI" id="CHEBI:37565"/>
        <label>1</label>
    </ligand>
</feature>
<keyword evidence="12 16" id="KW-0472">Membrane</keyword>
<dbReference type="HOGENOM" id="CLU_013350_3_0_0"/>
<evidence type="ECO:0000256" key="2">
    <source>
        <dbReference type="ARBA" id="ARBA00022448"/>
    </source>
</evidence>
<dbReference type="GO" id="GO:0046872">
    <property type="term" value="F:metal ion binding"/>
    <property type="evidence" value="ECO:0007669"/>
    <property type="project" value="UniProtKB-KW"/>
</dbReference>
<dbReference type="SUPFAM" id="SSF52540">
    <property type="entry name" value="P-loop containing nucleoside triphosphate hydrolases"/>
    <property type="match status" value="1"/>
</dbReference>
<dbReference type="CDD" id="cd01879">
    <property type="entry name" value="FeoB"/>
    <property type="match status" value="1"/>
</dbReference>
<evidence type="ECO:0000256" key="13">
    <source>
        <dbReference type="NCBIfam" id="TIGR00437"/>
    </source>
</evidence>
<keyword evidence="4 16" id="KW-0410">Iron transport</keyword>
<dbReference type="Gene3D" id="1.10.287.1770">
    <property type="match status" value="1"/>
</dbReference>
<name>A0A081BTT8_VECG1</name>
<dbReference type="Pfam" id="PF02421">
    <property type="entry name" value="FeoB_N"/>
    <property type="match status" value="1"/>
</dbReference>
<dbReference type="InterPro" id="IPR003373">
    <property type="entry name" value="Fe2_transport_prot-B"/>
</dbReference>
<sequence length="689" mass="76189">MINSTQTTQPKRPLTIALAGNPNSGKTTVFNAMTGARQHVGNWPGVTVEKKEGKVNYRGHEILVVDLPGTYSLTAYSMEEIVTRKYIIEERPNVVIDVVDASNLERNLYLAQQLKELEIPLVLVFNVMDEAQKQGYQINIPQMSRLLATPIIPTVGTRGEGIQQLLDTVIDIAEGKQAVQSLAFHYGDEIEAELRKIETLVAQHQKLCQDYSPRWLAVKLLEEDTEIRDLLKSCAHSDEVLAQVQQSIAYLKTMFHDNAESLIAERRYGLVHGALQETVKLPPQIRFTTSDAVDKIITHRVLGIPIFIGVMWLAFEFVAKVGGEILLIPVDMLFHWLGKTIKLVFVNVEAPDWLISLVADGIIAGVGGVAVFIPVIFSLYFVIALLEGSGYMARVAFIMDKLMHAIGLHGKSFLPMLMGFGCNVPAIMGTRILENRSDRILTILINPLMSCSARLPIYAVFAAAFFPNHQGTVIFSMYFMGIVLAIGMGLLFKKLLFPGQSAPFIMELPPYRMPTMKSIMLHMWDRGKMFIKKMGGIILSVSVIVWFLGTFPWGVEFASIDSYIGVIGRVLSPIFKPLGFGDWQVAVSFVFGLMAKEVVVSTLSILYVGGAEAAEEALAGALQGVFTPLTAYAFMAFSLIYTSCVATIAAVRRETNSWAWTGLSVTYQFVLAWIVAFLIYQGGSLLGLN</sequence>
<dbReference type="Pfam" id="PF07664">
    <property type="entry name" value="FeoB_C"/>
    <property type="match status" value="1"/>
</dbReference>
<dbReference type="InterPro" id="IPR050860">
    <property type="entry name" value="FeoB_GTPase"/>
</dbReference>
<dbReference type="InterPro" id="IPR027417">
    <property type="entry name" value="P-loop_NTPase"/>
</dbReference>
<feature type="transmembrane region" description="Helical" evidence="16">
    <location>
        <begin position="530"/>
        <end position="551"/>
    </location>
</feature>
<evidence type="ECO:0000313" key="19">
    <source>
        <dbReference type="Proteomes" id="UP000030661"/>
    </source>
</evidence>
<feature type="domain" description="FeoB-type G" evidence="17">
    <location>
        <begin position="13"/>
        <end position="175"/>
    </location>
</feature>
<evidence type="ECO:0000256" key="12">
    <source>
        <dbReference type="ARBA" id="ARBA00023136"/>
    </source>
</evidence>
<dbReference type="PANTHER" id="PTHR43185">
    <property type="entry name" value="FERROUS IRON TRANSPORT PROTEIN B"/>
    <property type="match status" value="1"/>
</dbReference>
<feature type="binding site" evidence="14">
    <location>
        <begin position="45"/>
        <end position="49"/>
    </location>
    <ligand>
        <name>GTP</name>
        <dbReference type="ChEBI" id="CHEBI:37565"/>
        <label>1</label>
    </ligand>
</feature>
<gene>
    <name evidence="18" type="ORF">U27_02702</name>
</gene>
<dbReference type="FunFam" id="3.40.50.300:FF:000426">
    <property type="entry name" value="Ferrous iron transport protein B"/>
    <property type="match status" value="1"/>
</dbReference>
<keyword evidence="11 14" id="KW-0342">GTP-binding</keyword>
<reference evidence="18" key="1">
    <citation type="journal article" date="2015" name="PeerJ">
        <title>First genomic representation of candidate bacterial phylum KSB3 points to enhanced environmental sensing as a trigger of wastewater bulking.</title>
        <authorList>
            <person name="Sekiguchi Y."/>
            <person name="Ohashi A."/>
            <person name="Parks D.H."/>
            <person name="Yamauchi T."/>
            <person name="Tyson G.W."/>
            <person name="Hugenholtz P."/>
        </authorList>
    </citation>
    <scope>NUCLEOTIDE SEQUENCE [LARGE SCALE GENOMIC DNA]</scope>
</reference>
<feature type="binding site" evidence="14">
    <location>
        <begin position="155"/>
        <end position="157"/>
    </location>
    <ligand>
        <name>GTP</name>
        <dbReference type="ChEBI" id="CHEBI:37565"/>
        <label>1</label>
    </ligand>
</feature>
<feature type="binding site" evidence="15">
    <location>
        <position position="31"/>
    </location>
    <ligand>
        <name>Mg(2+)</name>
        <dbReference type="ChEBI" id="CHEBI:18420"/>
        <label>2</label>
    </ligand>
</feature>
<feature type="transmembrane region" description="Helical" evidence="16">
    <location>
        <begin position="406"/>
        <end position="428"/>
    </location>
</feature>
<dbReference type="GO" id="GO:0015093">
    <property type="term" value="F:ferrous iron transmembrane transporter activity"/>
    <property type="evidence" value="ECO:0007669"/>
    <property type="project" value="UniProtKB-UniRule"/>
</dbReference>
<keyword evidence="8 16" id="KW-1133">Transmembrane helix</keyword>
<evidence type="ECO:0000256" key="10">
    <source>
        <dbReference type="ARBA" id="ARBA00023065"/>
    </source>
</evidence>
<evidence type="ECO:0000256" key="8">
    <source>
        <dbReference type="ARBA" id="ARBA00022989"/>
    </source>
</evidence>
<dbReference type="STRING" id="1499967.U27_02702"/>
<keyword evidence="9 16" id="KW-0408">Iron</keyword>
<feature type="transmembrane region" description="Helical" evidence="16">
    <location>
        <begin position="301"/>
        <end position="319"/>
    </location>
</feature>
<keyword evidence="3" id="KW-1003">Cell membrane</keyword>
<dbReference type="InterPro" id="IPR011642">
    <property type="entry name" value="Gate_dom"/>
</dbReference>
<dbReference type="InterPro" id="IPR030389">
    <property type="entry name" value="G_FEOB_dom"/>
</dbReference>
<organism evidence="18">
    <name type="scientific">Vecturithrix granuli</name>
    <dbReference type="NCBI Taxonomy" id="1499967"/>
    <lineage>
        <taxon>Bacteria</taxon>
        <taxon>Candidatus Moduliflexota</taxon>
        <taxon>Candidatus Vecturitrichia</taxon>
        <taxon>Candidatus Vecturitrichales</taxon>
        <taxon>Candidatus Vecturitrichaceae</taxon>
        <taxon>Candidatus Vecturithrix</taxon>
    </lineage>
</organism>
<feature type="binding site" evidence="14">
    <location>
        <begin position="126"/>
        <end position="129"/>
    </location>
    <ligand>
        <name>GTP</name>
        <dbReference type="ChEBI" id="CHEBI:37565"/>
        <label>1</label>
    </ligand>
</feature>
<keyword evidence="19" id="KW-1185">Reference proteome</keyword>
<comment type="similarity">
    <text evidence="16">Belongs to the TRAFAC class TrmE-Era-EngA-EngB-Septin-like GTPase superfamily. FeoB GTPase (TC 9.A.8) family.</text>
</comment>
<evidence type="ECO:0000313" key="18">
    <source>
        <dbReference type="EMBL" id="GAK55743.1"/>
    </source>
</evidence>
<evidence type="ECO:0000259" key="17">
    <source>
        <dbReference type="PROSITE" id="PS51711"/>
    </source>
</evidence>
<feature type="transmembrane region" description="Helical" evidence="16">
    <location>
        <begin position="357"/>
        <end position="386"/>
    </location>
</feature>
<keyword evidence="10" id="KW-0406">Ion transport</keyword>
<keyword evidence="5" id="KW-0997">Cell inner membrane</keyword>
<keyword evidence="15" id="KW-0479">Metal-binding</keyword>
<dbReference type="PANTHER" id="PTHR43185:SF1">
    <property type="entry name" value="FE(2+) TRANSPORTER FEOB"/>
    <property type="match status" value="1"/>
</dbReference>
<dbReference type="InterPro" id="IPR005225">
    <property type="entry name" value="Small_GTP-bd"/>
</dbReference>
<evidence type="ECO:0000256" key="14">
    <source>
        <dbReference type="PIRSR" id="PIRSR603373-1"/>
    </source>
</evidence>
<dbReference type="Gene3D" id="3.40.50.300">
    <property type="entry name" value="P-loop containing nucleotide triphosphate hydrolases"/>
    <property type="match status" value="1"/>
</dbReference>
<accession>A0A081BTT8</accession>
<dbReference type="PROSITE" id="PS51711">
    <property type="entry name" value="G_FEOB"/>
    <property type="match status" value="1"/>
</dbReference>
<keyword evidence="15" id="KW-0460">Magnesium</keyword>
<feature type="transmembrane region" description="Helical" evidence="16">
    <location>
        <begin position="440"/>
        <end position="466"/>
    </location>
</feature>
<feature type="transmembrane region" description="Helical" evidence="16">
    <location>
        <begin position="472"/>
        <end position="492"/>
    </location>
</feature>
<evidence type="ECO:0000256" key="6">
    <source>
        <dbReference type="ARBA" id="ARBA00022692"/>
    </source>
</evidence>
<feature type="binding site" evidence="15">
    <location>
        <position position="34"/>
    </location>
    <ligand>
        <name>Mg(2+)</name>
        <dbReference type="ChEBI" id="CHEBI:18420"/>
        <label>2</label>
    </ligand>
</feature>
<dbReference type="PRINTS" id="PR00326">
    <property type="entry name" value="GTP1OBG"/>
</dbReference>
<dbReference type="AlphaFoldDB" id="A0A081BTT8"/>
<evidence type="ECO:0000256" key="11">
    <source>
        <dbReference type="ARBA" id="ARBA00023134"/>
    </source>
</evidence>
<dbReference type="eggNOG" id="COG0370">
    <property type="taxonomic scope" value="Bacteria"/>
</dbReference>
<dbReference type="Proteomes" id="UP000030661">
    <property type="component" value="Unassembled WGS sequence"/>
</dbReference>